<dbReference type="Proteomes" id="UP000837857">
    <property type="component" value="Unassembled WGS sequence"/>
</dbReference>
<dbReference type="InterPro" id="IPR036875">
    <property type="entry name" value="Znf_CCHC_sf"/>
</dbReference>
<protein>
    <recommendedName>
        <fullName evidence="1">CCHC-type domain-containing protein</fullName>
    </recommendedName>
</protein>
<dbReference type="EMBL" id="CAKOGK010000200">
    <property type="protein sequence ID" value="CAH2080320.1"/>
    <property type="molecule type" value="Genomic_DNA"/>
</dbReference>
<organism evidence="2 3">
    <name type="scientific">Iphiclides podalirius</name>
    <name type="common">scarce swallowtail</name>
    <dbReference type="NCBI Taxonomy" id="110791"/>
    <lineage>
        <taxon>Eukaryota</taxon>
        <taxon>Metazoa</taxon>
        <taxon>Ecdysozoa</taxon>
        <taxon>Arthropoda</taxon>
        <taxon>Hexapoda</taxon>
        <taxon>Insecta</taxon>
        <taxon>Pterygota</taxon>
        <taxon>Neoptera</taxon>
        <taxon>Endopterygota</taxon>
        <taxon>Lepidoptera</taxon>
        <taxon>Glossata</taxon>
        <taxon>Ditrysia</taxon>
        <taxon>Papilionoidea</taxon>
        <taxon>Papilionidae</taxon>
        <taxon>Papilioninae</taxon>
        <taxon>Iphiclides</taxon>
    </lineage>
</organism>
<reference evidence="2" key="1">
    <citation type="submission" date="2022-03" db="EMBL/GenBank/DDBJ databases">
        <authorList>
            <person name="Martin H S."/>
        </authorList>
    </citation>
    <scope>NUCLEOTIDE SEQUENCE [LARGE SCALE GENOMIC DNA]</scope>
</reference>
<evidence type="ECO:0000313" key="3">
    <source>
        <dbReference type="Proteomes" id="UP000837857"/>
    </source>
</evidence>
<dbReference type="Gene3D" id="4.10.60.10">
    <property type="entry name" value="Zinc finger, CCHC-type"/>
    <property type="match status" value="1"/>
</dbReference>
<feature type="domain" description="CCHC-type" evidence="1">
    <location>
        <begin position="53"/>
        <end position="69"/>
    </location>
</feature>
<comment type="caution">
    <text evidence="2">The sequence shown here is derived from an EMBL/GenBank/DDBJ whole genome shotgun (WGS) entry which is preliminary data.</text>
</comment>
<feature type="domain" description="CCHC-type" evidence="1">
    <location>
        <begin position="33"/>
        <end position="49"/>
    </location>
</feature>
<proteinExistence type="predicted"/>
<gene>
    <name evidence="2" type="ORF">IPOD504_LOCUS17791</name>
</gene>
<name>A0ABN8J9B4_9NEOP</name>
<feature type="non-terminal residue" evidence="2">
    <location>
        <position position="121"/>
    </location>
</feature>
<evidence type="ECO:0000259" key="1">
    <source>
        <dbReference type="SMART" id="SM00343"/>
    </source>
</evidence>
<keyword evidence="3" id="KW-1185">Reference proteome</keyword>
<sequence>MVTPIIWKELIKLQRINVDHQKIHVEEFSTHMQCFRCLQFGHSKNHCTAETQPCSHCSEQNHSFANCPNKKDQTKINCFNCANHNERYKLNHDTKHSATSNSCPIVKSMIHRAAQKTDYGY</sequence>
<dbReference type="SMART" id="SM00343">
    <property type="entry name" value="ZnF_C2HC"/>
    <property type="match status" value="2"/>
</dbReference>
<accession>A0ABN8J9B4</accession>
<dbReference type="SUPFAM" id="SSF57756">
    <property type="entry name" value="Retrovirus zinc finger-like domains"/>
    <property type="match status" value="1"/>
</dbReference>
<dbReference type="InterPro" id="IPR001878">
    <property type="entry name" value="Znf_CCHC"/>
</dbReference>
<evidence type="ECO:0000313" key="2">
    <source>
        <dbReference type="EMBL" id="CAH2080320.1"/>
    </source>
</evidence>